<dbReference type="Proteomes" id="UP001152024">
    <property type="component" value="Unassembled WGS sequence"/>
</dbReference>
<sequence length="682" mass="78381">MEVAASVIAFVQITTEIVKCMVKAKQIWDQSKDLPKEIRDLIGRVQHYRTIFENMHDQLSSNTDEFFSLKNNDSLVLNSLVILNQAHEALENFVSDLGSQLERKKGLKRRLFAIRTIMGRETIERLKTGLSDALELLDASERAYHMAFARRAPDYIIQRVTSELSARFTTVKLTIKPPSATIHEVEAVEKSLAARPPTRTQVARPNTVAPRRPKTFAPSMAGRFSLSYVTTTGAWQAYVQLPNWISQRVLELQSKPTSWTTNYSFRVYNVVSFDSDIVQCVLNGDKKGVQELFKSRQASPFDKDQYGSSLLYHAVYTGNYEMCNFLLKSGLQESLEEAVFDEKDSPLSALVYESEKKHLNKPEDAWEKITELFNSYLDDPESTMIVRLFDFIQEWAYRDEFVLVFQRRFLKKFYTGPIENRLEAFRLGSFHLKTSRALLNILSKDKQVTNLDVELSTSKGLSLAHSAAIALGVRFADEVLPYKRNWGQWRVYTDEWSELVSVIASVATLDDLHHLETISPWDVYHVPSWRGTPLVSVLGGALCYLSPDITSFHWDMVFQKTLRNWVTSLQKAGVDLTEYGRREAVILKEQMRGAFDADAIESSWHEVRNPMAASAQTLRVSFCKDGGWNKTHWVPIRLIELEFGAEPQDWRVTWAPEFEWMAYQFWELVDKEDHTMPGSWVD</sequence>
<evidence type="ECO:0008006" key="3">
    <source>
        <dbReference type="Google" id="ProtNLM"/>
    </source>
</evidence>
<dbReference type="InterPro" id="IPR036770">
    <property type="entry name" value="Ankyrin_rpt-contain_sf"/>
</dbReference>
<name>A0ABQ8RBT8_FUSEQ</name>
<protein>
    <recommendedName>
        <fullName evidence="3">NACHT-NTPase and P-loop NTPases N-terminal domain-containing protein</fullName>
    </recommendedName>
</protein>
<dbReference type="Gene3D" id="1.25.40.20">
    <property type="entry name" value="Ankyrin repeat-containing domain"/>
    <property type="match status" value="1"/>
</dbReference>
<evidence type="ECO:0000313" key="1">
    <source>
        <dbReference type="EMBL" id="KAJ4131019.1"/>
    </source>
</evidence>
<comment type="caution">
    <text evidence="1">The sequence shown here is derived from an EMBL/GenBank/DDBJ whole genome shotgun (WGS) entry which is preliminary data.</text>
</comment>
<organism evidence="1 2">
    <name type="scientific">Fusarium equiseti</name>
    <name type="common">Fusarium scirpi</name>
    <dbReference type="NCBI Taxonomy" id="61235"/>
    <lineage>
        <taxon>Eukaryota</taxon>
        <taxon>Fungi</taxon>
        <taxon>Dikarya</taxon>
        <taxon>Ascomycota</taxon>
        <taxon>Pezizomycotina</taxon>
        <taxon>Sordariomycetes</taxon>
        <taxon>Hypocreomycetidae</taxon>
        <taxon>Hypocreales</taxon>
        <taxon>Nectriaceae</taxon>
        <taxon>Fusarium</taxon>
        <taxon>Fusarium incarnatum-equiseti species complex</taxon>
    </lineage>
</organism>
<gene>
    <name evidence="1" type="ORF">NW768_006559</name>
</gene>
<proteinExistence type="predicted"/>
<accession>A0ABQ8RBT8</accession>
<evidence type="ECO:0000313" key="2">
    <source>
        <dbReference type="Proteomes" id="UP001152024"/>
    </source>
</evidence>
<keyword evidence="2" id="KW-1185">Reference proteome</keyword>
<dbReference type="SUPFAM" id="SSF48403">
    <property type="entry name" value="Ankyrin repeat"/>
    <property type="match status" value="1"/>
</dbReference>
<dbReference type="EMBL" id="JAOQBH010000009">
    <property type="protein sequence ID" value="KAJ4131019.1"/>
    <property type="molecule type" value="Genomic_DNA"/>
</dbReference>
<reference evidence="1" key="1">
    <citation type="submission" date="2022-09" db="EMBL/GenBank/DDBJ databases">
        <title>Fusarium specimens isolated from Avocado Roots.</title>
        <authorList>
            <person name="Stajich J."/>
            <person name="Roper C."/>
            <person name="Heimlech-Rivalta G."/>
        </authorList>
    </citation>
    <scope>NUCLEOTIDE SEQUENCE</scope>
    <source>
        <strain evidence="1">CF00095</strain>
    </source>
</reference>